<reference evidence="1" key="1">
    <citation type="submission" date="2016-04" db="EMBL/GenBank/DDBJ databases">
        <authorList>
            <person name="Evans L.H."/>
            <person name="Alamgir A."/>
            <person name="Owens N."/>
            <person name="Weber N.D."/>
            <person name="Virtaneva K."/>
            <person name="Barbian K."/>
            <person name="Babar A."/>
            <person name="Rosenke K."/>
        </authorList>
    </citation>
    <scope>NUCLEOTIDE SEQUENCE</scope>
    <source>
        <strain evidence="1">86</strain>
    </source>
</reference>
<evidence type="ECO:0000313" key="2">
    <source>
        <dbReference type="EMBL" id="SBV99387.1"/>
    </source>
</evidence>
<dbReference type="AlphaFoldDB" id="A0A212JIL1"/>
<accession>A0A212JIL1</accession>
<sequence>MVNEDKYYKGFEGEPQIVFQTQPDGMKLVVWNGYFETLLERMLDQGIPPQGILGTFVKRSGWYDKSPWEIKDINAAVQQFKMVRVEQLRDAHALELTADLPGLLEQLIAFLEETVSKKQRVFLEYE</sequence>
<organism evidence="1">
    <name type="scientific">uncultured Eubacteriales bacterium</name>
    <dbReference type="NCBI Taxonomy" id="172733"/>
    <lineage>
        <taxon>Bacteria</taxon>
        <taxon>Bacillati</taxon>
        <taxon>Bacillota</taxon>
        <taxon>Clostridia</taxon>
        <taxon>Eubacteriales</taxon>
        <taxon>environmental samples</taxon>
    </lineage>
</organism>
<proteinExistence type="predicted"/>
<evidence type="ECO:0000313" key="1">
    <source>
        <dbReference type="EMBL" id="SBV99241.1"/>
    </source>
</evidence>
<gene>
    <name evidence="1" type="ORF">KL86CLO1_11161</name>
    <name evidence="2" type="ORF">KL86CLO1_11188</name>
</gene>
<protein>
    <submittedName>
        <fullName evidence="1">Uncharacterized protein</fullName>
    </submittedName>
</protein>
<dbReference type="EMBL" id="FLUN01000001">
    <property type="protein sequence ID" value="SBV99387.1"/>
    <property type="molecule type" value="Genomic_DNA"/>
</dbReference>
<name>A0A212JIL1_9FIRM</name>
<dbReference type="EMBL" id="FLUN01000001">
    <property type="protein sequence ID" value="SBV99241.1"/>
    <property type="molecule type" value="Genomic_DNA"/>
</dbReference>